<evidence type="ECO:0000313" key="1">
    <source>
        <dbReference type="EMBL" id="BES80770.1"/>
    </source>
</evidence>
<reference evidence="1 2" key="1">
    <citation type="submission" date="2023-09" db="EMBL/GenBank/DDBJ databases">
        <title>Pyrofollis japonicus gen. nov. sp. nov., a novel member of the family Pyrodictiaceae isolated from the Iheya North hydrothermal field.</title>
        <authorList>
            <person name="Miyazaki U."/>
            <person name="Sanari M."/>
            <person name="Tame A."/>
            <person name="Kitajima M."/>
            <person name="Okamoto A."/>
            <person name="Sawayama S."/>
            <person name="Miyazaki J."/>
            <person name="Takai K."/>
            <person name="Nakagawa S."/>
        </authorList>
    </citation>
    <scope>NUCLEOTIDE SEQUENCE [LARGE SCALE GENOMIC DNA]</scope>
    <source>
        <strain evidence="1 2">AV2</strain>
    </source>
</reference>
<evidence type="ECO:0000313" key="2">
    <source>
        <dbReference type="Proteomes" id="UP001341135"/>
    </source>
</evidence>
<organism evidence="1 2">
    <name type="scientific">Pyrodictium abyssi</name>
    <dbReference type="NCBI Taxonomy" id="54256"/>
    <lineage>
        <taxon>Archaea</taxon>
        <taxon>Thermoproteota</taxon>
        <taxon>Thermoprotei</taxon>
        <taxon>Desulfurococcales</taxon>
        <taxon>Pyrodictiaceae</taxon>
        <taxon>Pyrodictium</taxon>
    </lineage>
</organism>
<dbReference type="Proteomes" id="UP001341135">
    <property type="component" value="Chromosome"/>
</dbReference>
<dbReference type="Pfam" id="PF01209">
    <property type="entry name" value="Ubie_methyltran"/>
    <property type="match status" value="1"/>
</dbReference>
<dbReference type="GeneID" id="89288366"/>
<accession>A0ABM8IVD2</accession>
<name>A0ABM8IVD2_9CREN</name>
<protein>
    <recommendedName>
        <fullName evidence="3">Methyltransferase domain-containing protein</fullName>
    </recommendedName>
</protein>
<dbReference type="Gene3D" id="3.40.50.150">
    <property type="entry name" value="Vaccinia Virus protein VP39"/>
    <property type="match status" value="1"/>
</dbReference>
<keyword evidence="2" id="KW-1185">Reference proteome</keyword>
<dbReference type="InterPro" id="IPR029063">
    <property type="entry name" value="SAM-dependent_MTases_sf"/>
</dbReference>
<sequence length="279" mass="31625">MERVRRRSYHVRAAVSIRDVSARTSVEQRCLDPRTWALIVSQIEGIKQVYNFMNRFMSLGLEDRVRRDAVESLVVNTGLRDDGPRQAIVVDVGSGPGTSLRAIWKLLDKSFIVAVDPSARLLSMACAGILCERVVGVAEHLPVRDRGADVVTSFYASRDFQSLPKALVSMLNVARRGLAIGDIFLPRQLLKRFLVRTWVCRIVPILALLLARRYWKNYKGLCITIKQWCDVSELGKYIEQLSERLNRPAIVKSRSYVLGGLGYVTAFFKEESTTRHNRS</sequence>
<dbReference type="SUPFAM" id="SSF53335">
    <property type="entry name" value="S-adenosyl-L-methionine-dependent methyltransferases"/>
    <property type="match status" value="1"/>
</dbReference>
<evidence type="ECO:0008006" key="3">
    <source>
        <dbReference type="Google" id="ProtNLM"/>
    </source>
</evidence>
<dbReference type="CDD" id="cd02440">
    <property type="entry name" value="AdoMet_MTases"/>
    <property type="match status" value="1"/>
</dbReference>
<gene>
    <name evidence="1" type="ORF">PABY_03370</name>
</gene>
<dbReference type="RefSeq" id="WP_338251280.1">
    <property type="nucleotide sequence ID" value="NZ_AP028907.1"/>
</dbReference>
<proteinExistence type="predicted"/>
<dbReference type="EMBL" id="AP028907">
    <property type="protein sequence ID" value="BES80770.1"/>
    <property type="molecule type" value="Genomic_DNA"/>
</dbReference>